<name>A0A1H5NC54_9MICC</name>
<protein>
    <submittedName>
        <fullName evidence="1">Uncharacterized protein</fullName>
    </submittedName>
</protein>
<gene>
    <name evidence="1" type="ORF">SAMN04489740_3527</name>
</gene>
<evidence type="ECO:0000313" key="1">
    <source>
        <dbReference type="EMBL" id="SEE98451.1"/>
    </source>
</evidence>
<dbReference type="EMBL" id="FNTV01000001">
    <property type="protein sequence ID" value="SEE98451.1"/>
    <property type="molecule type" value="Genomic_DNA"/>
</dbReference>
<dbReference type="Proteomes" id="UP000182725">
    <property type="component" value="Unassembled WGS sequence"/>
</dbReference>
<dbReference type="AlphaFoldDB" id="A0A1H5NC54"/>
<accession>A0A1H5NC54</accession>
<organism evidence="1 2">
    <name type="scientific">Arthrobacter alpinus</name>
    <dbReference type="NCBI Taxonomy" id="656366"/>
    <lineage>
        <taxon>Bacteria</taxon>
        <taxon>Bacillati</taxon>
        <taxon>Actinomycetota</taxon>
        <taxon>Actinomycetes</taxon>
        <taxon>Micrococcales</taxon>
        <taxon>Micrococcaceae</taxon>
        <taxon>Arthrobacter</taxon>
    </lineage>
</organism>
<proteinExistence type="predicted"/>
<reference evidence="1 2" key="1">
    <citation type="submission" date="2016-10" db="EMBL/GenBank/DDBJ databases">
        <authorList>
            <person name="de Groot N.N."/>
        </authorList>
    </citation>
    <scope>NUCLEOTIDE SEQUENCE [LARGE SCALE GENOMIC DNA]</scope>
    <source>
        <strain evidence="1 2">DSM 22274</strain>
    </source>
</reference>
<evidence type="ECO:0000313" key="2">
    <source>
        <dbReference type="Proteomes" id="UP000182725"/>
    </source>
</evidence>
<sequence length="116" mass="13062">MGTSQERGPWPVTARVEPVIEPTSTTRRFELTLRKPWLGWFPKPTVVVDGVAQPAQWGTRNWKVPGEDAVTVSIFLFNRVWKFGEVNFTVEPGASVPLVYSAPWLPFLPGRLRNAS</sequence>